<keyword evidence="3" id="KW-0378">Hydrolase</keyword>
<dbReference type="SUPFAM" id="SSF53474">
    <property type="entry name" value="alpha/beta-Hydrolases"/>
    <property type="match status" value="1"/>
</dbReference>
<dbReference type="Proteomes" id="UP000050465">
    <property type="component" value="Unassembled WGS sequence"/>
</dbReference>
<comment type="caution">
    <text evidence="3">The sequence shown here is derived from an EMBL/GenBank/DDBJ whole genome shotgun (WGS) entry which is preliminary data.</text>
</comment>
<feature type="transmembrane region" description="Helical" evidence="1">
    <location>
        <begin position="12"/>
        <end position="32"/>
    </location>
</feature>
<evidence type="ECO:0000313" key="4">
    <source>
        <dbReference type="Proteomes" id="UP000050465"/>
    </source>
</evidence>
<dbReference type="EMBL" id="LJZR01000006">
    <property type="protein sequence ID" value="KPQ36503.1"/>
    <property type="molecule type" value="Genomic_DNA"/>
</dbReference>
<sequence>MGKWPELRNLQSVLAIAFIAYSIFAIYIFLWADRLIFLPPPASYRHSPATDVSAINILTGYGEVIAARYLPNPQSQYTLLYSHGNASDIGTVAPILQALYDRGFSVMAYDYPGYGHSTGTPSESGAYHALETVYRYLTDYLDVLPAQIILHGQSLGGGPSTYLAAKAPVAGLILESTFATVFQVAFPFRILPFEKFPNIRRIGHITCPLLILHGTADQTIPFHHSEALLAAAPEPKQLVAIEGAGHNDMLRINEALYLNSIQKFAESLVPVNTSQSSSLNRN</sequence>
<proteinExistence type="predicted"/>
<dbReference type="InterPro" id="IPR029058">
    <property type="entry name" value="AB_hydrolase_fold"/>
</dbReference>
<dbReference type="PANTHER" id="PTHR12277:SF81">
    <property type="entry name" value="PROTEIN ABHD13"/>
    <property type="match status" value="1"/>
</dbReference>
<reference evidence="3 4" key="1">
    <citation type="submission" date="2015-09" db="EMBL/GenBank/DDBJ databases">
        <title>Identification and resolution of microdiversity through metagenomic sequencing of parallel consortia.</title>
        <authorList>
            <person name="Nelson W.C."/>
            <person name="Romine M.F."/>
            <person name="Lindemann S.R."/>
        </authorList>
    </citation>
    <scope>NUCLEOTIDE SEQUENCE [LARGE SCALE GENOMIC DNA]</scope>
    <source>
        <strain evidence="3">Ana</strain>
    </source>
</reference>
<dbReference type="AlphaFoldDB" id="A0A0P7ZN72"/>
<evidence type="ECO:0000313" key="3">
    <source>
        <dbReference type="EMBL" id="KPQ36503.1"/>
    </source>
</evidence>
<feature type="domain" description="AB hydrolase-1" evidence="2">
    <location>
        <begin position="78"/>
        <end position="177"/>
    </location>
</feature>
<dbReference type="Gene3D" id="3.40.50.1820">
    <property type="entry name" value="alpha/beta hydrolase"/>
    <property type="match status" value="1"/>
</dbReference>
<keyword evidence="1" id="KW-0812">Transmembrane</keyword>
<name>A0A0P7ZN72_9CYAN</name>
<dbReference type="PANTHER" id="PTHR12277">
    <property type="entry name" value="ALPHA/BETA HYDROLASE DOMAIN-CONTAINING PROTEIN"/>
    <property type="match status" value="1"/>
</dbReference>
<evidence type="ECO:0000256" key="1">
    <source>
        <dbReference type="SAM" id="Phobius"/>
    </source>
</evidence>
<protein>
    <submittedName>
        <fullName evidence="3">Hydrolase of the alpha/beta superfamily</fullName>
    </submittedName>
</protein>
<dbReference type="InterPro" id="IPR000073">
    <property type="entry name" value="AB_hydrolase_1"/>
</dbReference>
<evidence type="ECO:0000259" key="2">
    <source>
        <dbReference type="Pfam" id="PF00561"/>
    </source>
</evidence>
<dbReference type="GO" id="GO:0016787">
    <property type="term" value="F:hydrolase activity"/>
    <property type="evidence" value="ECO:0007669"/>
    <property type="project" value="UniProtKB-KW"/>
</dbReference>
<dbReference type="STRING" id="1666911.HLUCCA11_06465"/>
<organism evidence="3 4">
    <name type="scientific">Phormidesmis priestleyi Ana</name>
    <dbReference type="NCBI Taxonomy" id="1666911"/>
    <lineage>
        <taxon>Bacteria</taxon>
        <taxon>Bacillati</taxon>
        <taxon>Cyanobacteriota</taxon>
        <taxon>Cyanophyceae</taxon>
        <taxon>Leptolyngbyales</taxon>
        <taxon>Leptolyngbyaceae</taxon>
        <taxon>Phormidesmis</taxon>
    </lineage>
</organism>
<keyword evidence="1" id="KW-0472">Membrane</keyword>
<accession>A0A0P7ZN72</accession>
<keyword evidence="1" id="KW-1133">Transmembrane helix</keyword>
<dbReference type="Pfam" id="PF00561">
    <property type="entry name" value="Abhydrolase_1"/>
    <property type="match status" value="1"/>
</dbReference>
<gene>
    <name evidence="3" type="ORF">HLUCCA11_06465</name>
</gene>